<evidence type="ECO:0008006" key="4">
    <source>
        <dbReference type="Google" id="ProtNLM"/>
    </source>
</evidence>
<dbReference type="AlphaFoldDB" id="A0AA45WI95"/>
<gene>
    <name evidence="2" type="ORF">SAMN06264868_10139</name>
</gene>
<sequence>MKLPAKLVERIAGSIADELLKKHIVEADDEKKFREDIYNIISQAIEEEKQLEEEAERLVQEHMEILESEEIRYRTAVMKVKEKLAEERNIHLEPEERLNQIAHRIKRYLETEPSVEIFEEPNKIRRMVHERLKEIVKQEKEIDKEVRSRIKSYSRKILEGTPEWKILYSRIYEDALRRRGLL</sequence>
<proteinExistence type="predicted"/>
<organism evidence="2 3">
    <name type="scientific">Venenivibrio stagnispumantis</name>
    <dbReference type="NCBI Taxonomy" id="407998"/>
    <lineage>
        <taxon>Bacteria</taxon>
        <taxon>Pseudomonadati</taxon>
        <taxon>Aquificota</taxon>
        <taxon>Aquificia</taxon>
        <taxon>Aquificales</taxon>
        <taxon>Hydrogenothermaceae</taxon>
        <taxon>Venenivibrio</taxon>
    </lineage>
</organism>
<evidence type="ECO:0000313" key="2">
    <source>
        <dbReference type="EMBL" id="SMP00294.1"/>
    </source>
</evidence>
<accession>A0AA45WI95</accession>
<protein>
    <recommendedName>
        <fullName evidence="4">DUF507 family protein</fullName>
    </recommendedName>
</protein>
<dbReference type="RefSeq" id="WP_265133730.1">
    <property type="nucleotide sequence ID" value="NZ_FXTX01000001.1"/>
</dbReference>
<name>A0AA45WI95_9AQUI</name>
<dbReference type="EMBL" id="FXTX01000001">
    <property type="protein sequence ID" value="SMP00294.1"/>
    <property type="molecule type" value="Genomic_DNA"/>
</dbReference>
<comment type="caution">
    <text evidence="2">The sequence shown here is derived from an EMBL/GenBank/DDBJ whole genome shotgun (WGS) entry which is preliminary data.</text>
</comment>
<keyword evidence="3" id="KW-1185">Reference proteome</keyword>
<reference evidence="2" key="1">
    <citation type="submission" date="2017-05" db="EMBL/GenBank/DDBJ databases">
        <authorList>
            <person name="Varghese N."/>
            <person name="Submissions S."/>
        </authorList>
    </citation>
    <scope>NUCLEOTIDE SEQUENCE</scope>
    <source>
        <strain evidence="2">DSM 18763</strain>
    </source>
</reference>
<feature type="coiled-coil region" evidence="1">
    <location>
        <begin position="34"/>
        <end position="72"/>
    </location>
</feature>
<evidence type="ECO:0000256" key="1">
    <source>
        <dbReference type="SAM" id="Coils"/>
    </source>
</evidence>
<dbReference type="Pfam" id="PF04368">
    <property type="entry name" value="DUF507"/>
    <property type="match status" value="1"/>
</dbReference>
<evidence type="ECO:0000313" key="3">
    <source>
        <dbReference type="Proteomes" id="UP001157947"/>
    </source>
</evidence>
<keyword evidence="1" id="KW-0175">Coiled coil</keyword>
<dbReference type="Proteomes" id="UP001157947">
    <property type="component" value="Unassembled WGS sequence"/>
</dbReference>
<dbReference type="InterPro" id="IPR007463">
    <property type="entry name" value="DUF507"/>
</dbReference>